<protein>
    <submittedName>
        <fullName evidence="4">Methyltransferase domain-containing protein</fullName>
    </submittedName>
</protein>
<dbReference type="SUPFAM" id="SSF53335">
    <property type="entry name" value="S-adenosyl-L-methionine-dependent methyltransferases"/>
    <property type="match status" value="1"/>
</dbReference>
<keyword evidence="5" id="KW-1185">Reference proteome</keyword>
<proteinExistence type="predicted"/>
<evidence type="ECO:0000256" key="2">
    <source>
        <dbReference type="ARBA" id="ARBA00022679"/>
    </source>
</evidence>
<sequence>MNKTLQYYKEHALEYSKKTINTNMTKTYEMFEKYLQPHAHILDLGCGSGRDTKHFINNYNVTALDPVKAFLNNVPKNVNKLNIDALDIIKHEELYNSFDAIFACASLLHIHKDNLKEVFLGCFKILKDDGIMYVSFKYGDYVGMRDDRYYIDLTEESIMEYIGDFHLVETKITGDNLQRDNRWLNCILKKSM</sequence>
<evidence type="ECO:0000313" key="4">
    <source>
        <dbReference type="EMBL" id="MST88955.1"/>
    </source>
</evidence>
<evidence type="ECO:0000313" key="5">
    <source>
        <dbReference type="Proteomes" id="UP000442619"/>
    </source>
</evidence>
<dbReference type="PANTHER" id="PTHR43861">
    <property type="entry name" value="TRANS-ACONITATE 2-METHYLTRANSFERASE-RELATED"/>
    <property type="match status" value="1"/>
</dbReference>
<evidence type="ECO:0000256" key="1">
    <source>
        <dbReference type="ARBA" id="ARBA00022603"/>
    </source>
</evidence>
<keyword evidence="2 4" id="KW-0808">Transferase</keyword>
<dbReference type="CDD" id="cd02440">
    <property type="entry name" value="AdoMet_MTases"/>
    <property type="match status" value="1"/>
</dbReference>
<dbReference type="AlphaFoldDB" id="A0A844FTJ3"/>
<dbReference type="Gene3D" id="3.40.50.150">
    <property type="entry name" value="Vaccinia Virus protein VP39"/>
    <property type="match status" value="1"/>
</dbReference>
<dbReference type="Pfam" id="PF13649">
    <property type="entry name" value="Methyltransf_25"/>
    <property type="match status" value="1"/>
</dbReference>
<dbReference type="InterPro" id="IPR041698">
    <property type="entry name" value="Methyltransf_25"/>
</dbReference>
<dbReference type="RefSeq" id="WP_154515116.1">
    <property type="nucleotide sequence ID" value="NZ_VUNM01000008.1"/>
</dbReference>
<dbReference type="GO" id="GO:0032259">
    <property type="term" value="P:methylation"/>
    <property type="evidence" value="ECO:0007669"/>
    <property type="project" value="UniProtKB-KW"/>
</dbReference>
<gene>
    <name evidence="4" type="ORF">FYJ79_05085</name>
</gene>
<feature type="domain" description="Methyltransferase" evidence="3">
    <location>
        <begin position="41"/>
        <end position="130"/>
    </location>
</feature>
<dbReference type="EMBL" id="VUNM01000008">
    <property type="protein sequence ID" value="MST88955.1"/>
    <property type="molecule type" value="Genomic_DNA"/>
</dbReference>
<dbReference type="Proteomes" id="UP000442619">
    <property type="component" value="Unassembled WGS sequence"/>
</dbReference>
<dbReference type="GO" id="GO:0008168">
    <property type="term" value="F:methyltransferase activity"/>
    <property type="evidence" value="ECO:0007669"/>
    <property type="project" value="UniProtKB-KW"/>
</dbReference>
<evidence type="ECO:0000259" key="3">
    <source>
        <dbReference type="Pfam" id="PF13649"/>
    </source>
</evidence>
<organism evidence="4 5">
    <name type="scientific">Sharpea porci</name>
    <dbReference type="NCBI Taxonomy" id="2652286"/>
    <lineage>
        <taxon>Bacteria</taxon>
        <taxon>Bacillati</taxon>
        <taxon>Bacillota</taxon>
        <taxon>Erysipelotrichia</taxon>
        <taxon>Erysipelotrichales</taxon>
        <taxon>Coprobacillaceae</taxon>
        <taxon>Sharpea</taxon>
    </lineage>
</organism>
<name>A0A844FTJ3_9FIRM</name>
<comment type="caution">
    <text evidence="4">The sequence shown here is derived from an EMBL/GenBank/DDBJ whole genome shotgun (WGS) entry which is preliminary data.</text>
</comment>
<accession>A0A844FTJ3</accession>
<dbReference type="InterPro" id="IPR029063">
    <property type="entry name" value="SAM-dependent_MTases_sf"/>
</dbReference>
<keyword evidence="1 4" id="KW-0489">Methyltransferase</keyword>
<reference evidence="4 5" key="1">
    <citation type="submission" date="2019-08" db="EMBL/GenBank/DDBJ databases">
        <title>In-depth cultivation of the pig gut microbiome towards novel bacterial diversity and tailored functional studies.</title>
        <authorList>
            <person name="Wylensek D."/>
            <person name="Hitch T.C.A."/>
            <person name="Clavel T."/>
        </authorList>
    </citation>
    <scope>NUCLEOTIDE SEQUENCE [LARGE SCALE GENOMIC DNA]</scope>
    <source>
        <strain evidence="4 5">CA-Schmier-601-WT-3</strain>
    </source>
</reference>
<dbReference type="PANTHER" id="PTHR43861:SF1">
    <property type="entry name" value="TRANS-ACONITATE 2-METHYLTRANSFERASE"/>
    <property type="match status" value="1"/>
</dbReference>